<dbReference type="EMBL" id="MU276306">
    <property type="protein sequence ID" value="KAI0039426.1"/>
    <property type="molecule type" value="Genomic_DNA"/>
</dbReference>
<evidence type="ECO:0000313" key="2">
    <source>
        <dbReference type="Proteomes" id="UP000814033"/>
    </source>
</evidence>
<gene>
    <name evidence="1" type="ORF">FA95DRAFT_1550671</name>
</gene>
<organism evidence="1 2">
    <name type="scientific">Auriscalpium vulgare</name>
    <dbReference type="NCBI Taxonomy" id="40419"/>
    <lineage>
        <taxon>Eukaryota</taxon>
        <taxon>Fungi</taxon>
        <taxon>Dikarya</taxon>
        <taxon>Basidiomycota</taxon>
        <taxon>Agaricomycotina</taxon>
        <taxon>Agaricomycetes</taxon>
        <taxon>Russulales</taxon>
        <taxon>Auriscalpiaceae</taxon>
        <taxon>Auriscalpium</taxon>
    </lineage>
</organism>
<keyword evidence="1" id="KW-0503">Monooxygenase</keyword>
<evidence type="ECO:0000313" key="1">
    <source>
        <dbReference type="EMBL" id="KAI0039426.1"/>
    </source>
</evidence>
<dbReference type="Proteomes" id="UP000814033">
    <property type="component" value="Unassembled WGS sequence"/>
</dbReference>
<comment type="caution">
    <text evidence="1">The sequence shown here is derived from an EMBL/GenBank/DDBJ whole genome shotgun (WGS) entry which is preliminary data.</text>
</comment>
<reference evidence="1" key="1">
    <citation type="submission" date="2021-02" db="EMBL/GenBank/DDBJ databases">
        <authorList>
            <consortium name="DOE Joint Genome Institute"/>
            <person name="Ahrendt S."/>
            <person name="Looney B.P."/>
            <person name="Miyauchi S."/>
            <person name="Morin E."/>
            <person name="Drula E."/>
            <person name="Courty P.E."/>
            <person name="Chicoki N."/>
            <person name="Fauchery L."/>
            <person name="Kohler A."/>
            <person name="Kuo A."/>
            <person name="Labutti K."/>
            <person name="Pangilinan J."/>
            <person name="Lipzen A."/>
            <person name="Riley R."/>
            <person name="Andreopoulos W."/>
            <person name="He G."/>
            <person name="Johnson J."/>
            <person name="Barry K.W."/>
            <person name="Grigoriev I.V."/>
            <person name="Nagy L."/>
            <person name="Hibbett D."/>
            <person name="Henrissat B."/>
            <person name="Matheny P.B."/>
            <person name="Labbe J."/>
            <person name="Martin F."/>
        </authorList>
    </citation>
    <scope>NUCLEOTIDE SEQUENCE</scope>
    <source>
        <strain evidence="1">FP105234-sp</strain>
    </source>
</reference>
<accession>A0ACB8R722</accession>
<protein>
    <submittedName>
        <fullName evidence="1">Cytochrome P450 monooxygenase</fullName>
    </submittedName>
</protein>
<keyword evidence="2" id="KW-1185">Reference proteome</keyword>
<keyword evidence="1" id="KW-0560">Oxidoreductase</keyword>
<reference evidence="1" key="2">
    <citation type="journal article" date="2022" name="New Phytol.">
        <title>Evolutionary transition to the ectomycorrhizal habit in the genomes of a hyperdiverse lineage of mushroom-forming fungi.</title>
        <authorList>
            <person name="Looney B."/>
            <person name="Miyauchi S."/>
            <person name="Morin E."/>
            <person name="Drula E."/>
            <person name="Courty P.E."/>
            <person name="Kohler A."/>
            <person name="Kuo A."/>
            <person name="LaButti K."/>
            <person name="Pangilinan J."/>
            <person name="Lipzen A."/>
            <person name="Riley R."/>
            <person name="Andreopoulos W."/>
            <person name="He G."/>
            <person name="Johnson J."/>
            <person name="Nolan M."/>
            <person name="Tritt A."/>
            <person name="Barry K.W."/>
            <person name="Grigoriev I.V."/>
            <person name="Nagy L.G."/>
            <person name="Hibbett D."/>
            <person name="Henrissat B."/>
            <person name="Matheny P.B."/>
            <person name="Labbe J."/>
            <person name="Martin F.M."/>
        </authorList>
    </citation>
    <scope>NUCLEOTIDE SEQUENCE</scope>
    <source>
        <strain evidence="1">FP105234-sp</strain>
    </source>
</reference>
<proteinExistence type="predicted"/>
<sequence length="539" mass="59671">MRIIQPYLSPLRDLKGPPSPSWFFGHMKQMQEHGIVKCHEQWVEEYGPCSSTRASLTCGDRLLTMDPRAVGHVLSHVQDYQKPEQLRYNLGQWMGHGLLFVEGDQHKQQRRIMSPAFGPPQIRALTHIFVNKSLQLRDCWLALVSQDASTPSGTTNTGELRATIDVLSWLNKTTLDIIGLAGFNHSFDALNPEQTPSELNEAVRMMFGSLNGGGGGMLAVLQTVLPMFRLIPTTVRRRVATAQTTFRRIGMQLLAERKAALRTSTTVQDDGAAKEIGQADVKARDLLTLLVKANMASDVKDDARMSDEDVLAQVPTFLIAGHETTSTGVTWALYALSLYPATQVALRAALPPPPTEGITMEFLQDIPELDRVVREVMRLYAPVPSTIRIATRADVIPTTSEWEDKKGVRRSGITVAAGDAVIIPILALNRSPEIWGPDAREFKPERWENIPEAAHSIPGVWGNSLAFSGGSRACIGYRFSVVEMKALLYVLVRAFSFSLTVPPESIRTRSVLVTRPYIDGKMDEGAQMPLYVSSVKEEE</sequence>
<name>A0ACB8R722_9AGAM</name>